<dbReference type="EMBL" id="OU015567">
    <property type="protein sequence ID" value="CAG5110572.1"/>
    <property type="molecule type" value="Genomic_DNA"/>
</dbReference>
<dbReference type="InterPro" id="IPR035914">
    <property type="entry name" value="Sperma_CUB_dom_sf"/>
</dbReference>
<proteinExistence type="predicted"/>
<dbReference type="Gene3D" id="2.60.120.290">
    <property type="entry name" value="Spermadhesin, CUB domain"/>
    <property type="match status" value="1"/>
</dbReference>
<keyword evidence="2" id="KW-1015">Disulfide bond</keyword>
<sequence length="390" mass="45247">MKIFLYTILYSHADARPNKTISLGRMGEPTDERDFIGDIMKNDFILEPLSKPKRCGKVEINEDSTAGRVTTKNPYPMNTKCTWKIDSSCSALKWRFTSFSIEDDTDTYENDYYYEQYYQNQEESDNVKWWMCSFDHVQVFYGDKSTGEKTPRLCQWDTDREPGHPGEEFITGDFDDYVYVDNGKHAGNPRSLGYLLWNRVSYPTMEINFLSDEQIHSSGFSLEWECDDTFDDKCSNPQLNAGILAAIDKAFETDLPRYTKQHLHKGAIKRRINKTARSRMKKWAVRVKAVYAAHGSRAAKETENERECLKDFVNPDKSLVGSNCDLNISDIDSLCQNLGDYFEHIYGSCRKNQKLLRLGRKCANIKRVIEITEKSNERKMRNKMLLEANL</sequence>
<evidence type="ECO:0000256" key="2">
    <source>
        <dbReference type="ARBA" id="ARBA00023157"/>
    </source>
</evidence>
<evidence type="ECO:0000313" key="5">
    <source>
        <dbReference type="EMBL" id="CAG5110572.1"/>
    </source>
</evidence>
<dbReference type="Proteomes" id="UP001158576">
    <property type="component" value="Chromosome 2"/>
</dbReference>
<organism evidence="5 6">
    <name type="scientific">Oikopleura dioica</name>
    <name type="common">Tunicate</name>
    <dbReference type="NCBI Taxonomy" id="34765"/>
    <lineage>
        <taxon>Eukaryota</taxon>
        <taxon>Metazoa</taxon>
        <taxon>Chordata</taxon>
        <taxon>Tunicata</taxon>
        <taxon>Appendicularia</taxon>
        <taxon>Copelata</taxon>
        <taxon>Oikopleuridae</taxon>
        <taxon>Oikopleura</taxon>
    </lineage>
</organism>
<evidence type="ECO:0000256" key="3">
    <source>
        <dbReference type="PROSITE-ProRule" id="PRU00059"/>
    </source>
</evidence>
<dbReference type="SUPFAM" id="SSF49854">
    <property type="entry name" value="Spermadhesin, CUB domain"/>
    <property type="match status" value="1"/>
</dbReference>
<evidence type="ECO:0000313" key="6">
    <source>
        <dbReference type="Proteomes" id="UP001158576"/>
    </source>
</evidence>
<dbReference type="PANTHER" id="PTHR24251">
    <property type="entry name" value="OVOCHYMASE-RELATED"/>
    <property type="match status" value="1"/>
</dbReference>
<protein>
    <submittedName>
        <fullName evidence="5">Oidioi.mRNA.OKI2018_I69.chr2.g4958.t1.cds</fullName>
    </submittedName>
</protein>
<dbReference type="InterPro" id="IPR000859">
    <property type="entry name" value="CUB_dom"/>
</dbReference>
<evidence type="ECO:0000259" key="4">
    <source>
        <dbReference type="PROSITE" id="PS01180"/>
    </source>
</evidence>
<accession>A0ABN7SZ25</accession>
<keyword evidence="1" id="KW-0677">Repeat</keyword>
<name>A0ABN7SZ25_OIKDI</name>
<keyword evidence="6" id="KW-1185">Reference proteome</keyword>
<evidence type="ECO:0000256" key="1">
    <source>
        <dbReference type="ARBA" id="ARBA00022737"/>
    </source>
</evidence>
<gene>
    <name evidence="5" type="ORF">OKIOD_LOCUS13723</name>
</gene>
<comment type="caution">
    <text evidence="3">Lacks conserved residue(s) required for the propagation of feature annotation.</text>
</comment>
<reference evidence="5 6" key="1">
    <citation type="submission" date="2021-04" db="EMBL/GenBank/DDBJ databases">
        <authorList>
            <person name="Bliznina A."/>
        </authorList>
    </citation>
    <scope>NUCLEOTIDE SEQUENCE [LARGE SCALE GENOMIC DNA]</scope>
</reference>
<feature type="domain" description="CUB" evidence="4">
    <location>
        <begin position="55"/>
        <end position="227"/>
    </location>
</feature>
<dbReference type="PROSITE" id="PS01180">
    <property type="entry name" value="CUB"/>
    <property type="match status" value="1"/>
</dbReference>